<evidence type="ECO:0000256" key="4">
    <source>
        <dbReference type="ARBA" id="ARBA00022679"/>
    </source>
</evidence>
<comment type="pathway">
    <text evidence="1 7">Pyrimidine metabolism; UMP biosynthesis via de novo pathway; UMP from orotate: step 1/2.</text>
</comment>
<evidence type="ECO:0000256" key="1">
    <source>
        <dbReference type="ARBA" id="ARBA00004889"/>
    </source>
</evidence>
<evidence type="ECO:0000313" key="9">
    <source>
        <dbReference type="EMBL" id="NCU62566.1"/>
    </source>
</evidence>
<gene>
    <name evidence="7" type="primary">pyrE</name>
    <name evidence="9" type="ORF">EBV78_00490</name>
</gene>
<reference evidence="9 10" key="1">
    <citation type="submission" date="2018-10" db="EMBL/GenBank/DDBJ databases">
        <title>Iterative Subtractive Binning of Freshwater Chronoseries Metagenomes Recovers Nearly Complete Genomes from over Four Hundred Novel Species.</title>
        <authorList>
            <person name="Rodriguez-R L.M."/>
            <person name="Tsementzi D."/>
            <person name="Luo C."/>
            <person name="Konstantinidis K.T."/>
        </authorList>
    </citation>
    <scope>NUCLEOTIDE SEQUENCE [LARGE SCALE GENOMIC DNA]</scope>
    <source>
        <strain evidence="9">WB7_2B_003</strain>
    </source>
</reference>
<dbReference type="NCBIfam" id="TIGR01367">
    <property type="entry name" value="pyrE_Therm"/>
    <property type="match status" value="1"/>
</dbReference>
<evidence type="ECO:0000259" key="8">
    <source>
        <dbReference type="Pfam" id="PF00156"/>
    </source>
</evidence>
<comment type="caution">
    <text evidence="7">Lacks conserved residue(s) required for the propagation of feature annotation.</text>
</comment>
<evidence type="ECO:0000256" key="7">
    <source>
        <dbReference type="HAMAP-Rule" id="MF_01208"/>
    </source>
</evidence>
<dbReference type="GO" id="GO:0019856">
    <property type="term" value="P:pyrimidine nucleobase biosynthetic process"/>
    <property type="evidence" value="ECO:0007669"/>
    <property type="project" value="InterPro"/>
</dbReference>
<comment type="caution">
    <text evidence="9">The sequence shown here is derived from an EMBL/GenBank/DDBJ whole genome shotgun (WGS) entry which is preliminary data.</text>
</comment>
<comment type="subunit">
    <text evidence="7">Homodimer.</text>
</comment>
<evidence type="ECO:0000313" key="10">
    <source>
        <dbReference type="Proteomes" id="UP000572953"/>
    </source>
</evidence>
<proteinExistence type="inferred from homology"/>
<comment type="catalytic activity">
    <reaction evidence="7">
        <text>orotidine 5'-phosphate + diphosphate = orotate + 5-phospho-alpha-D-ribose 1-diphosphate</text>
        <dbReference type="Rhea" id="RHEA:10380"/>
        <dbReference type="ChEBI" id="CHEBI:30839"/>
        <dbReference type="ChEBI" id="CHEBI:33019"/>
        <dbReference type="ChEBI" id="CHEBI:57538"/>
        <dbReference type="ChEBI" id="CHEBI:58017"/>
        <dbReference type="EC" id="2.4.2.10"/>
    </reaction>
</comment>
<dbReference type="Proteomes" id="UP000572953">
    <property type="component" value="Unassembled WGS sequence"/>
</dbReference>
<dbReference type="EMBL" id="RGGN01000006">
    <property type="protein sequence ID" value="NCU62566.1"/>
    <property type="molecule type" value="Genomic_DNA"/>
</dbReference>
<dbReference type="GO" id="GO:0044205">
    <property type="term" value="P:'de novo' UMP biosynthetic process"/>
    <property type="evidence" value="ECO:0007669"/>
    <property type="project" value="UniProtKB-UniRule"/>
</dbReference>
<dbReference type="EC" id="2.4.2.10" evidence="2 7"/>
<dbReference type="GO" id="GO:0004588">
    <property type="term" value="F:orotate phosphoribosyltransferase activity"/>
    <property type="evidence" value="ECO:0007669"/>
    <property type="project" value="UniProtKB-UniRule"/>
</dbReference>
<dbReference type="InterPro" id="IPR023031">
    <property type="entry name" value="OPRT"/>
</dbReference>
<feature type="binding site" evidence="7">
    <location>
        <position position="149"/>
    </location>
    <ligand>
        <name>orotate</name>
        <dbReference type="ChEBI" id="CHEBI:30839"/>
    </ligand>
</feature>
<sequence length="194" mass="21633">MLTEKKTKQIFVKTKALLQGHFILSSGLRSEQYLQCAKLLMHPKQSELICKSLVQKIKKVFKKIDVVVAPAMGGIIVGYEVARHLKVPSIFTERVNGEFQLRRGFEIKAGAKVLIVEDVITTGKSSMECAEVIKKHKGNVVGFACIVDRSNNQSSINLKIVSQITFNIPTYRENEIPDKLKSIPAIKPGSRNLV</sequence>
<dbReference type="CDD" id="cd06223">
    <property type="entry name" value="PRTases_typeI"/>
    <property type="match status" value="1"/>
</dbReference>
<protein>
    <recommendedName>
        <fullName evidence="2 7">Orotate phosphoribosyltransferase</fullName>
        <shortName evidence="7">OPRT</shortName>
        <shortName evidence="7">OPRTase</shortName>
        <ecNumber evidence="2 7">2.4.2.10</ecNumber>
    </recommendedName>
</protein>
<dbReference type="GO" id="GO:0000287">
    <property type="term" value="F:magnesium ion binding"/>
    <property type="evidence" value="ECO:0007669"/>
    <property type="project" value="UniProtKB-UniRule"/>
</dbReference>
<dbReference type="InterPro" id="IPR000836">
    <property type="entry name" value="PRTase_dom"/>
</dbReference>
<dbReference type="InterPro" id="IPR006273">
    <property type="entry name" value="Orotate_PRibTrfase_bac"/>
</dbReference>
<keyword evidence="6 7" id="KW-0665">Pyrimidine biosynthesis</keyword>
<comment type="cofactor">
    <cofactor evidence="7">
        <name>Mg(2+)</name>
        <dbReference type="ChEBI" id="CHEBI:18420"/>
    </cofactor>
</comment>
<evidence type="ECO:0000256" key="2">
    <source>
        <dbReference type="ARBA" id="ARBA00011971"/>
    </source>
</evidence>
<dbReference type="Gene3D" id="3.40.50.2020">
    <property type="match status" value="1"/>
</dbReference>
<evidence type="ECO:0000256" key="3">
    <source>
        <dbReference type="ARBA" id="ARBA00022676"/>
    </source>
</evidence>
<evidence type="ECO:0000256" key="5">
    <source>
        <dbReference type="ARBA" id="ARBA00022842"/>
    </source>
</evidence>
<dbReference type="AlphaFoldDB" id="A0A845S8J3"/>
<dbReference type="UniPathway" id="UPA00070">
    <property type="reaction ID" value="UER00119"/>
</dbReference>
<dbReference type="SUPFAM" id="SSF53271">
    <property type="entry name" value="PRTase-like"/>
    <property type="match status" value="1"/>
</dbReference>
<keyword evidence="5 7" id="KW-0460">Magnesium</keyword>
<dbReference type="InterPro" id="IPR029057">
    <property type="entry name" value="PRTase-like"/>
</dbReference>
<accession>A0A845S8J3</accession>
<organism evidence="9 10">
    <name type="scientific">Candidatus Fonsibacter lacus</name>
    <dbReference type="NCBI Taxonomy" id="2576439"/>
    <lineage>
        <taxon>Bacteria</taxon>
        <taxon>Pseudomonadati</taxon>
        <taxon>Pseudomonadota</taxon>
        <taxon>Alphaproteobacteria</taxon>
        <taxon>Candidatus Pelagibacterales</taxon>
        <taxon>Candidatus Pelagibacterales incertae sedis</taxon>
        <taxon>Candidatus Fonsibacter</taxon>
    </lineage>
</organism>
<dbReference type="PANTHER" id="PTHR19278">
    <property type="entry name" value="OROTATE PHOSPHORIBOSYLTRANSFERASE"/>
    <property type="match status" value="1"/>
</dbReference>
<dbReference type="PANTHER" id="PTHR19278:SF9">
    <property type="entry name" value="URIDINE 5'-MONOPHOSPHATE SYNTHASE"/>
    <property type="match status" value="1"/>
</dbReference>
<comment type="function">
    <text evidence="7">Catalyzes the transfer of a ribosyl phosphate group from 5-phosphoribose 1-diphosphate to orotate, leading to the formation of orotidine monophosphate (OMP).</text>
</comment>
<feature type="binding site" description="in other chain" evidence="7">
    <location>
        <begin position="117"/>
        <end position="125"/>
    </location>
    <ligand>
        <name>5-phospho-alpha-D-ribose 1-diphosphate</name>
        <dbReference type="ChEBI" id="CHEBI:58017"/>
        <note>ligand shared between dimeric partners</note>
    </ligand>
</feature>
<evidence type="ECO:0000256" key="6">
    <source>
        <dbReference type="ARBA" id="ARBA00022975"/>
    </source>
</evidence>
<feature type="domain" description="Phosphoribosyltransferase" evidence="8">
    <location>
        <begin position="45"/>
        <end position="156"/>
    </location>
</feature>
<name>A0A845S8J3_9PROT</name>
<feature type="binding site" evidence="7">
    <location>
        <position position="121"/>
    </location>
    <ligand>
        <name>orotate</name>
        <dbReference type="ChEBI" id="CHEBI:30839"/>
    </ligand>
</feature>
<dbReference type="Pfam" id="PF00156">
    <property type="entry name" value="Pribosyltran"/>
    <property type="match status" value="1"/>
</dbReference>
<keyword evidence="4 7" id="KW-0808">Transferase</keyword>
<dbReference type="HAMAP" id="MF_01208">
    <property type="entry name" value="PyrE"/>
    <property type="match status" value="1"/>
</dbReference>
<keyword evidence="3 7" id="KW-0328">Glycosyltransferase</keyword>
<comment type="similarity">
    <text evidence="7">Belongs to the purine/pyrimidine phosphoribosyltransferase family. PyrE subfamily.</text>
</comment>